<organism evidence="2 3">
    <name type="scientific">Candidatus Viridilinea halotolerans</name>
    <dbReference type="NCBI Taxonomy" id="2491704"/>
    <lineage>
        <taxon>Bacteria</taxon>
        <taxon>Bacillati</taxon>
        <taxon>Chloroflexota</taxon>
        <taxon>Chloroflexia</taxon>
        <taxon>Chloroflexales</taxon>
        <taxon>Chloroflexineae</taxon>
        <taxon>Oscillochloridaceae</taxon>
        <taxon>Candidatus Viridilinea</taxon>
    </lineage>
</organism>
<dbReference type="AlphaFoldDB" id="A0A426TS28"/>
<name>A0A426TS28_9CHLR</name>
<keyword evidence="1" id="KW-1133">Transmembrane helix</keyword>
<protein>
    <submittedName>
        <fullName evidence="2">Uncharacterized protein</fullName>
    </submittedName>
</protein>
<evidence type="ECO:0000313" key="2">
    <source>
        <dbReference type="EMBL" id="RRR66633.1"/>
    </source>
</evidence>
<feature type="transmembrane region" description="Helical" evidence="1">
    <location>
        <begin position="25"/>
        <end position="44"/>
    </location>
</feature>
<evidence type="ECO:0000256" key="1">
    <source>
        <dbReference type="SAM" id="Phobius"/>
    </source>
</evidence>
<dbReference type="Proteomes" id="UP000280307">
    <property type="component" value="Unassembled WGS sequence"/>
</dbReference>
<evidence type="ECO:0000313" key="3">
    <source>
        <dbReference type="Proteomes" id="UP000280307"/>
    </source>
</evidence>
<dbReference type="InterPro" id="IPR027417">
    <property type="entry name" value="P-loop_NTPase"/>
</dbReference>
<dbReference type="SUPFAM" id="SSF52540">
    <property type="entry name" value="P-loop containing nucleoside triphosphate hydrolases"/>
    <property type="match status" value="1"/>
</dbReference>
<accession>A0A426TS28</accession>
<dbReference type="Gene3D" id="3.40.50.300">
    <property type="entry name" value="P-loop containing nucleotide triphosphate hydrolases"/>
    <property type="match status" value="1"/>
</dbReference>
<keyword evidence="1" id="KW-0472">Membrane</keyword>
<dbReference type="PROSITE" id="PS00675">
    <property type="entry name" value="SIGMA54_INTERACT_1"/>
    <property type="match status" value="1"/>
</dbReference>
<proteinExistence type="predicted"/>
<gene>
    <name evidence="2" type="ORF">EI684_20420</name>
</gene>
<reference evidence="2 3" key="1">
    <citation type="submission" date="2018-12" db="EMBL/GenBank/DDBJ databases">
        <title>Genome Sequence of Candidatus Viridilinea halotolerans isolated from saline sulfide-rich spring.</title>
        <authorList>
            <person name="Grouzdev D.S."/>
            <person name="Burganskaya E.I."/>
            <person name="Krutkina M.S."/>
            <person name="Sukhacheva M.V."/>
            <person name="Gorlenko V.M."/>
        </authorList>
    </citation>
    <scope>NUCLEOTIDE SEQUENCE [LARGE SCALE GENOMIC DNA]</scope>
    <source>
        <strain evidence="2">Chok-6</strain>
    </source>
</reference>
<dbReference type="InterPro" id="IPR025662">
    <property type="entry name" value="Sigma_54_int_dom_ATP-bd_1"/>
</dbReference>
<dbReference type="EMBL" id="RSAS01000837">
    <property type="protein sequence ID" value="RRR66633.1"/>
    <property type="molecule type" value="Genomic_DNA"/>
</dbReference>
<keyword evidence="1" id="KW-0812">Transmembrane</keyword>
<sequence length="76" mass="8501">MEPRPHHAWRWIGDRRRAGRSSGPYNLSFVAILAVIFDLLLLFARAKCPFLIAGETGSGKTALLESIVNSWQGTLY</sequence>
<comment type="caution">
    <text evidence="2">The sequence shown here is derived from an EMBL/GenBank/DDBJ whole genome shotgun (WGS) entry which is preliminary data.</text>
</comment>